<protein>
    <submittedName>
        <fullName evidence="1">Uncharacterized protein</fullName>
    </submittedName>
</protein>
<keyword evidence="2" id="KW-1185">Reference proteome</keyword>
<sequence length="152" mass="17575">MQIKADSVEEYLAKVPEERKGAFARLRKTIIENLPSGFKECINYGMVGYVIPKSIYPDGYHCDPSLPLPFMSIANQKNFLALYHSGIYADEKLLKWFQQEYPKHVKTKLDMGKSCIRFKNVKNIPYELIAALCQKMSPEDFIAIYETNLQKK</sequence>
<proteinExistence type="predicted"/>
<evidence type="ECO:0000313" key="2">
    <source>
        <dbReference type="Proteomes" id="UP000356253"/>
    </source>
</evidence>
<organism evidence="1 2">
    <name type="scientific">Mesonia oceanica</name>
    <dbReference type="NCBI Taxonomy" id="2687242"/>
    <lineage>
        <taxon>Bacteria</taxon>
        <taxon>Pseudomonadati</taxon>
        <taxon>Bacteroidota</taxon>
        <taxon>Flavobacteriia</taxon>
        <taxon>Flavobacteriales</taxon>
        <taxon>Flavobacteriaceae</taxon>
        <taxon>Mesonia</taxon>
    </lineage>
</organism>
<gene>
    <name evidence="1" type="ORF">FVB9532_00348</name>
</gene>
<dbReference type="Proteomes" id="UP000356253">
    <property type="component" value="Unassembled WGS sequence"/>
</dbReference>
<comment type="caution">
    <text evidence="1">The sequence shown here is derived from an EMBL/GenBank/DDBJ whole genome shotgun (WGS) entry which is preliminary data.</text>
</comment>
<evidence type="ECO:0000313" key="1">
    <source>
        <dbReference type="EMBL" id="VVU99096.1"/>
    </source>
</evidence>
<name>A0AC61Y3Q0_9FLAO</name>
<accession>A0AC61Y3Q0</accession>
<reference evidence="1" key="1">
    <citation type="submission" date="2019-09" db="EMBL/GenBank/DDBJ databases">
        <authorList>
            <person name="Rodrigo-Torres L."/>
            <person name="Arahal R. D."/>
            <person name="Lucena T."/>
        </authorList>
    </citation>
    <scope>NUCLEOTIDE SEQUENCE</scope>
    <source>
        <strain evidence="1">ISS653</strain>
    </source>
</reference>
<dbReference type="EMBL" id="CABVMM010000001">
    <property type="protein sequence ID" value="VVU99096.1"/>
    <property type="molecule type" value="Genomic_DNA"/>
</dbReference>